<reference evidence="5" key="1">
    <citation type="submission" date="2022-01" db="EMBL/GenBank/DDBJ databases">
        <authorList>
            <person name="Wang Y."/>
        </authorList>
    </citation>
    <scope>NUCLEOTIDE SEQUENCE</scope>
    <source>
        <strain evidence="5">WB101</strain>
    </source>
</reference>
<dbReference type="CDD" id="cd00761">
    <property type="entry name" value="Glyco_tranf_GTA_type"/>
    <property type="match status" value="1"/>
</dbReference>
<comment type="similarity">
    <text evidence="1">Belongs to the glycosyltransferase 2 family.</text>
</comment>
<evidence type="ECO:0000256" key="3">
    <source>
        <dbReference type="ARBA" id="ARBA00022679"/>
    </source>
</evidence>
<keyword evidence="2" id="KW-0328">Glycosyltransferase</keyword>
<dbReference type="InterPro" id="IPR001173">
    <property type="entry name" value="Glyco_trans_2-like"/>
</dbReference>
<dbReference type="Gene3D" id="3.90.550.10">
    <property type="entry name" value="Spore Coat Polysaccharide Biosynthesis Protein SpsA, Chain A"/>
    <property type="match status" value="1"/>
</dbReference>
<gene>
    <name evidence="5" type="ORF">L6773_19630</name>
</gene>
<keyword evidence="3" id="KW-0808">Transferase</keyword>
<evidence type="ECO:0000256" key="1">
    <source>
        <dbReference type="ARBA" id="ARBA00006739"/>
    </source>
</evidence>
<evidence type="ECO:0000259" key="4">
    <source>
        <dbReference type="Pfam" id="PF00535"/>
    </source>
</evidence>
<dbReference type="SUPFAM" id="SSF53448">
    <property type="entry name" value="Nucleotide-diphospho-sugar transferases"/>
    <property type="match status" value="1"/>
</dbReference>
<keyword evidence="6" id="KW-1185">Reference proteome</keyword>
<organism evidence="5 6">
    <name type="scientific">Rhodohalobacter sulfatireducens</name>
    <dbReference type="NCBI Taxonomy" id="2911366"/>
    <lineage>
        <taxon>Bacteria</taxon>
        <taxon>Pseudomonadati</taxon>
        <taxon>Balneolota</taxon>
        <taxon>Balneolia</taxon>
        <taxon>Balneolales</taxon>
        <taxon>Balneolaceae</taxon>
        <taxon>Rhodohalobacter</taxon>
    </lineage>
</organism>
<dbReference type="EMBL" id="JAKLWS010000043">
    <property type="protein sequence ID" value="MCG2590791.1"/>
    <property type="molecule type" value="Genomic_DNA"/>
</dbReference>
<comment type="caution">
    <text evidence="5">The sequence shown here is derived from an EMBL/GenBank/DDBJ whole genome shotgun (WGS) entry which is preliminary data.</text>
</comment>
<dbReference type="PANTHER" id="PTHR43630">
    <property type="entry name" value="POLY-BETA-1,6-N-ACETYL-D-GLUCOSAMINE SYNTHASE"/>
    <property type="match status" value="1"/>
</dbReference>
<proteinExistence type="inferred from homology"/>
<protein>
    <submittedName>
        <fullName evidence="5">Glycosyltransferase</fullName>
    </submittedName>
</protein>
<dbReference type="RefSeq" id="WP_237856270.1">
    <property type="nucleotide sequence ID" value="NZ_JAKLWS010000043.1"/>
</dbReference>
<dbReference type="Proteomes" id="UP001165366">
    <property type="component" value="Unassembled WGS sequence"/>
</dbReference>
<dbReference type="Pfam" id="PF00535">
    <property type="entry name" value="Glycos_transf_2"/>
    <property type="match status" value="1"/>
</dbReference>
<sequence>MHHSKKKCSITVIITAYNSAKFISRSINSVVNQKDEECKIIVINDASTDNTWEVVKRYGDRVKYIEFEENKGPAVGRSKGLFETETEFVAFLDADDYWKENFARFMKHFLVANEDLVAANCAYSSISYKGNELQQPSLSMEDKEYYKGGNVCNNFYEYWTKYDCIRTGTVLMRTEIAKKTGGLRKDLRLTEDLEFWGYLATFGNWGFMPKHLFVTDQQILTPSERLKKFKRRFSFFKELDIKSWKKRIDPKLQDSQSKKAFNEYLINIYTTIAFAKAYTFSFKDSYQFVSRNRTRINENGWGKALRMGVKAGPLFWPILCMGLRFREIAKSYLFFMLRST</sequence>
<feature type="domain" description="Glycosyltransferase 2-like" evidence="4">
    <location>
        <begin position="11"/>
        <end position="173"/>
    </location>
</feature>
<dbReference type="InterPro" id="IPR029044">
    <property type="entry name" value="Nucleotide-diphossugar_trans"/>
</dbReference>
<name>A0ABS9KIW9_9BACT</name>
<accession>A0ABS9KIW9</accession>
<evidence type="ECO:0000313" key="6">
    <source>
        <dbReference type="Proteomes" id="UP001165366"/>
    </source>
</evidence>
<reference evidence="5" key="2">
    <citation type="submission" date="2024-05" db="EMBL/GenBank/DDBJ databases">
        <title>Rhodohalobacter halophilus gen. nov., sp. nov., a moderately halophilic member of the family Balneolaceae.</title>
        <authorList>
            <person name="Xia J."/>
        </authorList>
    </citation>
    <scope>NUCLEOTIDE SEQUENCE</scope>
    <source>
        <strain evidence="5">WB101</strain>
    </source>
</reference>
<evidence type="ECO:0000313" key="5">
    <source>
        <dbReference type="EMBL" id="MCG2590791.1"/>
    </source>
</evidence>
<evidence type="ECO:0000256" key="2">
    <source>
        <dbReference type="ARBA" id="ARBA00022676"/>
    </source>
</evidence>
<dbReference type="PANTHER" id="PTHR43630:SF1">
    <property type="entry name" value="POLY-BETA-1,6-N-ACETYL-D-GLUCOSAMINE SYNTHASE"/>
    <property type="match status" value="1"/>
</dbReference>